<feature type="compositionally biased region" description="Polar residues" evidence="1">
    <location>
        <begin position="17"/>
        <end position="34"/>
    </location>
</feature>
<dbReference type="EMBL" id="VSWD01000008">
    <property type="protein sequence ID" value="KAK3095591.1"/>
    <property type="molecule type" value="Genomic_DNA"/>
</dbReference>
<gene>
    <name evidence="2" type="ORF">FSP39_016440</name>
</gene>
<feature type="compositionally biased region" description="Polar residues" evidence="1">
    <location>
        <begin position="1"/>
        <end position="10"/>
    </location>
</feature>
<evidence type="ECO:0000313" key="3">
    <source>
        <dbReference type="Proteomes" id="UP001186944"/>
    </source>
</evidence>
<feature type="region of interest" description="Disordered" evidence="1">
    <location>
        <begin position="66"/>
        <end position="90"/>
    </location>
</feature>
<comment type="caution">
    <text evidence="2">The sequence shown here is derived from an EMBL/GenBank/DDBJ whole genome shotgun (WGS) entry which is preliminary data.</text>
</comment>
<feature type="region of interest" description="Disordered" evidence="1">
    <location>
        <begin position="111"/>
        <end position="144"/>
    </location>
</feature>
<name>A0AA88Y6R8_PINIB</name>
<organism evidence="2 3">
    <name type="scientific">Pinctada imbricata</name>
    <name type="common">Atlantic pearl-oyster</name>
    <name type="synonym">Pinctada martensii</name>
    <dbReference type="NCBI Taxonomy" id="66713"/>
    <lineage>
        <taxon>Eukaryota</taxon>
        <taxon>Metazoa</taxon>
        <taxon>Spiralia</taxon>
        <taxon>Lophotrochozoa</taxon>
        <taxon>Mollusca</taxon>
        <taxon>Bivalvia</taxon>
        <taxon>Autobranchia</taxon>
        <taxon>Pteriomorphia</taxon>
        <taxon>Pterioida</taxon>
        <taxon>Pterioidea</taxon>
        <taxon>Pteriidae</taxon>
        <taxon>Pinctada</taxon>
    </lineage>
</organism>
<feature type="compositionally biased region" description="Basic and acidic residues" evidence="1">
    <location>
        <begin position="68"/>
        <end position="86"/>
    </location>
</feature>
<feature type="region of interest" description="Disordered" evidence="1">
    <location>
        <begin position="1"/>
        <end position="53"/>
    </location>
</feature>
<dbReference type="Proteomes" id="UP001186944">
    <property type="component" value="Unassembled WGS sequence"/>
</dbReference>
<proteinExistence type="predicted"/>
<keyword evidence="3" id="KW-1185">Reference proteome</keyword>
<reference evidence="2" key="1">
    <citation type="submission" date="2019-08" db="EMBL/GenBank/DDBJ databases">
        <title>The improved chromosome-level genome for the pearl oyster Pinctada fucata martensii using PacBio sequencing and Hi-C.</title>
        <authorList>
            <person name="Zheng Z."/>
        </authorList>
    </citation>
    <scope>NUCLEOTIDE SEQUENCE</scope>
    <source>
        <strain evidence="2">ZZ-2019</strain>
        <tissue evidence="2">Adductor muscle</tissue>
    </source>
</reference>
<protein>
    <submittedName>
        <fullName evidence="2">Uncharacterized protein</fullName>
    </submittedName>
</protein>
<sequence>MTSSNSNDSGIQRDVSLHSSNESLKTIQDSSTNAVVRRRKSPSPRQERPKSEISVRWADLVETNEITPVKRRERLSSSRQRPKSDLEDNLSLFDEMYQDVIEDYDFLSGGSSLSDDMKPFGSQLESPSLQLPTEPGPTQEAGLF</sequence>
<evidence type="ECO:0000256" key="1">
    <source>
        <dbReference type="SAM" id="MobiDB-lite"/>
    </source>
</evidence>
<evidence type="ECO:0000313" key="2">
    <source>
        <dbReference type="EMBL" id="KAK3095591.1"/>
    </source>
</evidence>
<dbReference type="AlphaFoldDB" id="A0AA88Y6R8"/>
<accession>A0AA88Y6R8</accession>